<accession>A0A419T2R9</accession>
<keyword evidence="3" id="KW-1185">Reference proteome</keyword>
<dbReference type="InterPro" id="IPR036188">
    <property type="entry name" value="FAD/NAD-bd_sf"/>
</dbReference>
<sequence>MVYDCIIIGCGVSGSISAYLLARQGFSVLAIEKLPKYGEKICGGWISHRSISQLRQIDIDANELLFRGAASIKHGKIFQYGDCEAFDYAPDQFSIGTTRNNFDVFLSEQAMNAGAKYIFGEYVKEVSQENELYLVNGHYARKVILAIGARQFNKDAVLNQIPAFGISELVVGKSKIKTDTFYFYYDIGMLLPMEGRNALNYFWIIPVSVNTWNIGMGFLTACKNMYRQFKYCKERYAVNLFENMKTILEPRGNMLGTVDFSGGICPYHITGDFSGTCNPETGEGILNAILSGIQVANEVTLELKNKCS</sequence>
<organism evidence="2 3">
    <name type="scientific">Lacrimispora algidixylanolytica</name>
    <dbReference type="NCBI Taxonomy" id="94868"/>
    <lineage>
        <taxon>Bacteria</taxon>
        <taxon>Bacillati</taxon>
        <taxon>Bacillota</taxon>
        <taxon>Clostridia</taxon>
        <taxon>Lachnospirales</taxon>
        <taxon>Lachnospiraceae</taxon>
        <taxon>Lacrimispora</taxon>
    </lineage>
</organism>
<gene>
    <name evidence="2" type="ORF">BET01_19735</name>
</gene>
<dbReference type="OrthoDB" id="9806565at2"/>
<dbReference type="PANTHER" id="PTHR42685:SF22">
    <property type="entry name" value="CONDITIONED MEDIUM FACTOR RECEPTOR 1"/>
    <property type="match status" value="1"/>
</dbReference>
<dbReference type="AlphaFoldDB" id="A0A419T2R9"/>
<dbReference type="Gene3D" id="3.50.50.60">
    <property type="entry name" value="FAD/NAD(P)-binding domain"/>
    <property type="match status" value="1"/>
</dbReference>
<dbReference type="EMBL" id="MCIA01000016">
    <property type="protein sequence ID" value="RKD31752.1"/>
    <property type="molecule type" value="Genomic_DNA"/>
</dbReference>
<evidence type="ECO:0000313" key="3">
    <source>
        <dbReference type="Proteomes" id="UP000284277"/>
    </source>
</evidence>
<evidence type="ECO:0000313" key="2">
    <source>
        <dbReference type="EMBL" id="RKD31752.1"/>
    </source>
</evidence>
<reference evidence="2 3" key="1">
    <citation type="submission" date="2016-08" db="EMBL/GenBank/DDBJ databases">
        <title>A new outlook on sporulation: Clostridium algidixylanolyticum.</title>
        <authorList>
            <person name="Poppleton D.I."/>
            <person name="Gribaldo S."/>
        </authorList>
    </citation>
    <scope>NUCLEOTIDE SEQUENCE [LARGE SCALE GENOMIC DNA]</scope>
    <source>
        <strain evidence="2 3">SPL73</strain>
    </source>
</reference>
<proteinExistence type="predicted"/>
<feature type="domain" description="FAD-binding" evidence="1">
    <location>
        <begin position="4"/>
        <end position="129"/>
    </location>
</feature>
<dbReference type="Proteomes" id="UP000284277">
    <property type="component" value="Unassembled WGS sequence"/>
</dbReference>
<comment type="caution">
    <text evidence="2">The sequence shown here is derived from an EMBL/GenBank/DDBJ whole genome shotgun (WGS) entry which is preliminary data.</text>
</comment>
<dbReference type="InterPro" id="IPR002938">
    <property type="entry name" value="FAD-bd"/>
</dbReference>
<evidence type="ECO:0000259" key="1">
    <source>
        <dbReference type="Pfam" id="PF01494"/>
    </source>
</evidence>
<protein>
    <recommendedName>
        <fullName evidence="1">FAD-binding domain-containing protein</fullName>
    </recommendedName>
</protein>
<dbReference type="InterPro" id="IPR050407">
    <property type="entry name" value="Geranylgeranyl_reductase"/>
</dbReference>
<dbReference type="RefSeq" id="WP_120196917.1">
    <property type="nucleotide sequence ID" value="NZ_MCIA01000016.1"/>
</dbReference>
<dbReference type="SUPFAM" id="SSF51905">
    <property type="entry name" value="FAD/NAD(P)-binding domain"/>
    <property type="match status" value="1"/>
</dbReference>
<dbReference type="Pfam" id="PF01494">
    <property type="entry name" value="FAD_binding_3"/>
    <property type="match status" value="1"/>
</dbReference>
<name>A0A419T2R9_9FIRM</name>
<dbReference type="GO" id="GO:0071949">
    <property type="term" value="F:FAD binding"/>
    <property type="evidence" value="ECO:0007669"/>
    <property type="project" value="InterPro"/>
</dbReference>
<dbReference type="PANTHER" id="PTHR42685">
    <property type="entry name" value="GERANYLGERANYL DIPHOSPHATE REDUCTASE"/>
    <property type="match status" value="1"/>
</dbReference>